<feature type="compositionally biased region" description="Pro residues" evidence="1">
    <location>
        <begin position="53"/>
        <end position="62"/>
    </location>
</feature>
<feature type="non-terminal residue" evidence="2">
    <location>
        <position position="1"/>
    </location>
</feature>
<dbReference type="AlphaFoldDB" id="O76032"/>
<dbReference type="EC" id="2.3.2.2" evidence="2"/>
<keyword evidence="2" id="KW-0012">Acyltransferase</keyword>
<protein>
    <submittedName>
        <fullName evidence="2">Gamma-glutamyltransferase 1</fullName>
        <ecNumber evidence="2">2.3.2.2</ecNumber>
    </submittedName>
</protein>
<dbReference type="GO" id="GO:0103068">
    <property type="term" value="F:leukotriene C4 gamma-glutamyl transferase activity"/>
    <property type="evidence" value="ECO:0007669"/>
    <property type="project" value="UniProtKB-EC"/>
</dbReference>
<organism evidence="2">
    <name type="scientific">Homo sapiens</name>
    <name type="common">Human</name>
    <dbReference type="NCBI Taxonomy" id="9606"/>
    <lineage>
        <taxon>Eukaryota</taxon>
        <taxon>Metazoa</taxon>
        <taxon>Chordata</taxon>
        <taxon>Craniata</taxon>
        <taxon>Vertebrata</taxon>
        <taxon>Euteleostomi</taxon>
        <taxon>Mammalia</taxon>
        <taxon>Eutheria</taxon>
        <taxon>Euarchontoglires</taxon>
        <taxon>Primates</taxon>
        <taxon>Haplorrhini</taxon>
        <taxon>Catarrhini</taxon>
        <taxon>Hominidae</taxon>
        <taxon>Homo</taxon>
    </lineage>
</organism>
<feature type="non-terminal residue" evidence="2">
    <location>
        <position position="72"/>
    </location>
</feature>
<sequence length="72" mass="7976">CTAGRWLCGGCSHCSPVVCGAHECPQHGHRGWPLPHHLQQHHTEKLRSSTPARWPPGWPLPPCSTARSSPRR</sequence>
<dbReference type="EMBL" id="AJ006854">
    <property type="protein sequence ID" value="CAA07266.1"/>
    <property type="molecule type" value="Genomic_DNA"/>
</dbReference>
<evidence type="ECO:0000256" key="1">
    <source>
        <dbReference type="SAM" id="MobiDB-lite"/>
    </source>
</evidence>
<feature type="region of interest" description="Disordered" evidence="1">
    <location>
        <begin position="35"/>
        <end position="72"/>
    </location>
</feature>
<reference evidence="2" key="1">
    <citation type="journal article" date="1998" name="FEBS Lett.">
        <title>An intronic promoter controls the expression of truncated human gamma-glutamyltransferase mRNAs.</title>
        <authorList>
            <person name="Leh H."/>
            <person name="Chikhi N."/>
            <person name="Ichino K."/>
            <person name="Guellaen G."/>
            <person name="Wellman M."/>
            <person name="Siest G."/>
            <person name="Visvikis A."/>
        </authorList>
    </citation>
    <scope>NUCLEOTIDE SEQUENCE</scope>
</reference>
<gene>
    <name evidence="2" type="primary">GGT</name>
</gene>
<accession>O76032</accession>
<name>O76032_HUMAN</name>
<keyword evidence="2" id="KW-0808">Transferase</keyword>
<proteinExistence type="predicted"/>
<evidence type="ECO:0000313" key="2">
    <source>
        <dbReference type="EMBL" id="CAA07266.1"/>
    </source>
</evidence>